<name>A0AAV5TIG4_9BILA</name>
<keyword evidence="7" id="KW-1185">Reference proteome</keyword>
<dbReference type="Pfam" id="PF00067">
    <property type="entry name" value="p450"/>
    <property type="match status" value="1"/>
</dbReference>
<dbReference type="GO" id="GO:0004497">
    <property type="term" value="F:monooxygenase activity"/>
    <property type="evidence" value="ECO:0007669"/>
    <property type="project" value="UniProtKB-KW"/>
</dbReference>
<keyword evidence="5" id="KW-0503">Monooxygenase</keyword>
<organism evidence="6 7">
    <name type="scientific">Pristionchus entomophagus</name>
    <dbReference type="NCBI Taxonomy" id="358040"/>
    <lineage>
        <taxon>Eukaryota</taxon>
        <taxon>Metazoa</taxon>
        <taxon>Ecdysozoa</taxon>
        <taxon>Nematoda</taxon>
        <taxon>Chromadorea</taxon>
        <taxon>Rhabditida</taxon>
        <taxon>Rhabditina</taxon>
        <taxon>Diplogasteromorpha</taxon>
        <taxon>Diplogasteroidea</taxon>
        <taxon>Neodiplogasteridae</taxon>
        <taxon>Pristionchus</taxon>
    </lineage>
</organism>
<comment type="cofactor">
    <cofactor evidence="1">
        <name>heme</name>
        <dbReference type="ChEBI" id="CHEBI:30413"/>
    </cofactor>
</comment>
<sequence>MRMTNDMLDVFYCQVIAERRQSLIEEGRLNESGDLTKNKKMAFHNLMLINQQKYALSNEDIRDEVDTFMFAGHDTTSSGMG</sequence>
<dbReference type="InterPro" id="IPR050196">
    <property type="entry name" value="Cytochrome_P450_Monoox"/>
</dbReference>
<dbReference type="InterPro" id="IPR036396">
    <property type="entry name" value="Cyt_P450_sf"/>
</dbReference>
<proteinExistence type="inferred from homology"/>
<dbReference type="SUPFAM" id="SSF48264">
    <property type="entry name" value="Cytochrome P450"/>
    <property type="match status" value="1"/>
</dbReference>
<dbReference type="GO" id="GO:0016705">
    <property type="term" value="F:oxidoreductase activity, acting on paired donors, with incorporation or reduction of molecular oxygen"/>
    <property type="evidence" value="ECO:0007669"/>
    <property type="project" value="InterPro"/>
</dbReference>
<feature type="non-terminal residue" evidence="6">
    <location>
        <position position="81"/>
    </location>
</feature>
<gene>
    <name evidence="6" type="ORF">PENTCL1PPCAC_16299</name>
</gene>
<dbReference type="GO" id="GO:0020037">
    <property type="term" value="F:heme binding"/>
    <property type="evidence" value="ECO:0007669"/>
    <property type="project" value="InterPro"/>
</dbReference>
<dbReference type="PANTHER" id="PTHR24291">
    <property type="entry name" value="CYTOCHROME P450 FAMILY 4"/>
    <property type="match status" value="1"/>
</dbReference>
<keyword evidence="5" id="KW-0560">Oxidoreductase</keyword>
<dbReference type="EMBL" id="BTSX01000004">
    <property type="protein sequence ID" value="GMS94124.1"/>
    <property type="molecule type" value="Genomic_DNA"/>
</dbReference>
<keyword evidence="3" id="KW-0479">Metal-binding</keyword>
<comment type="caution">
    <text evidence="6">The sequence shown here is derived from an EMBL/GenBank/DDBJ whole genome shotgun (WGS) entry which is preliminary data.</text>
</comment>
<evidence type="ECO:0000256" key="2">
    <source>
        <dbReference type="ARBA" id="ARBA00010617"/>
    </source>
</evidence>
<dbReference type="InterPro" id="IPR001128">
    <property type="entry name" value="Cyt_P450"/>
</dbReference>
<comment type="similarity">
    <text evidence="2">Belongs to the cytochrome P450 family.</text>
</comment>
<dbReference type="Gene3D" id="1.10.630.10">
    <property type="entry name" value="Cytochrome P450"/>
    <property type="match status" value="1"/>
</dbReference>
<protein>
    <recommendedName>
        <fullName evidence="8">Cytochrome P450</fullName>
    </recommendedName>
</protein>
<reference evidence="6" key="1">
    <citation type="submission" date="2023-10" db="EMBL/GenBank/DDBJ databases">
        <title>Genome assembly of Pristionchus species.</title>
        <authorList>
            <person name="Yoshida K."/>
            <person name="Sommer R.J."/>
        </authorList>
    </citation>
    <scope>NUCLEOTIDE SEQUENCE</scope>
    <source>
        <strain evidence="6">RS0144</strain>
    </source>
</reference>
<accession>A0AAV5TIG4</accession>
<dbReference type="AlphaFoldDB" id="A0AAV5TIG4"/>
<dbReference type="GO" id="GO:0005506">
    <property type="term" value="F:iron ion binding"/>
    <property type="evidence" value="ECO:0007669"/>
    <property type="project" value="InterPro"/>
</dbReference>
<keyword evidence="4" id="KW-0408">Iron</keyword>
<dbReference type="Proteomes" id="UP001432027">
    <property type="component" value="Unassembled WGS sequence"/>
</dbReference>
<evidence type="ECO:0000256" key="3">
    <source>
        <dbReference type="ARBA" id="ARBA00022617"/>
    </source>
</evidence>
<dbReference type="PANTHER" id="PTHR24291:SF146">
    <property type="entry name" value="CYTOCHROME P450"/>
    <property type="match status" value="1"/>
</dbReference>
<evidence type="ECO:0000256" key="4">
    <source>
        <dbReference type="ARBA" id="ARBA00023004"/>
    </source>
</evidence>
<evidence type="ECO:0000256" key="5">
    <source>
        <dbReference type="ARBA" id="ARBA00023033"/>
    </source>
</evidence>
<evidence type="ECO:0008006" key="8">
    <source>
        <dbReference type="Google" id="ProtNLM"/>
    </source>
</evidence>
<evidence type="ECO:0000256" key="1">
    <source>
        <dbReference type="ARBA" id="ARBA00001971"/>
    </source>
</evidence>
<evidence type="ECO:0000313" key="6">
    <source>
        <dbReference type="EMBL" id="GMS94124.1"/>
    </source>
</evidence>
<evidence type="ECO:0000313" key="7">
    <source>
        <dbReference type="Proteomes" id="UP001432027"/>
    </source>
</evidence>
<keyword evidence="3" id="KW-0349">Heme</keyword>